<dbReference type="SUPFAM" id="SSF54427">
    <property type="entry name" value="NTF2-like"/>
    <property type="match status" value="1"/>
</dbReference>
<dbReference type="Pfam" id="PF12893">
    <property type="entry name" value="Lumazine_bd_2"/>
    <property type="match status" value="1"/>
</dbReference>
<evidence type="ECO:0000313" key="2">
    <source>
        <dbReference type="EMBL" id="MBS2212733.1"/>
    </source>
</evidence>
<accession>A0ABS5KEH8</accession>
<evidence type="ECO:0000313" key="3">
    <source>
        <dbReference type="Proteomes" id="UP000721861"/>
    </source>
</evidence>
<comment type="caution">
    <text evidence="2">The sequence shown here is derived from an EMBL/GenBank/DDBJ whole genome shotgun (WGS) entry which is preliminary data.</text>
</comment>
<protein>
    <submittedName>
        <fullName evidence="2">Nuclear transport factor 2 family protein</fullName>
    </submittedName>
</protein>
<dbReference type="EMBL" id="JAGUCN010000018">
    <property type="protein sequence ID" value="MBS2212733.1"/>
    <property type="molecule type" value="Genomic_DNA"/>
</dbReference>
<sequence>MRKLQFVALLMCFVLSASAQSDDAEVKAIKEVIQSAYVDGIQNEGNIEKIDAGIHPDFNLLGIGENGTIWKLPIAEWKEKVIERKKNGQLPRDKDNLISVKFLSVDVTGTAAVAKFEFYVGKELKYVDYLSLYKFEEGWKLVSKIFYKFED</sequence>
<dbReference type="Gene3D" id="3.10.450.50">
    <property type="match status" value="1"/>
</dbReference>
<evidence type="ECO:0000256" key="1">
    <source>
        <dbReference type="SAM" id="SignalP"/>
    </source>
</evidence>
<dbReference type="InterPro" id="IPR039437">
    <property type="entry name" value="FrzH/put_lumazine-bd"/>
</dbReference>
<dbReference type="RefSeq" id="WP_212229529.1">
    <property type="nucleotide sequence ID" value="NZ_JAGUCN010000018.1"/>
</dbReference>
<name>A0ABS5KEH8_9BACT</name>
<dbReference type="Proteomes" id="UP000721861">
    <property type="component" value="Unassembled WGS sequence"/>
</dbReference>
<keyword evidence="3" id="KW-1185">Reference proteome</keyword>
<proteinExistence type="predicted"/>
<reference evidence="2 3" key="1">
    <citation type="journal article" date="2014" name="Int. J. Syst. Evol. Microbiol.">
        <title>Carboxylicivirga gen. nov. in the family Marinilabiliaceae with two novel species, Carboxylicivirga mesophila sp. nov. and Carboxylicivirga taeanensis sp. nov., and reclassification of Cytophaga fermentans as Saccharicrinis fermentans gen. nov., comb. nov.</title>
        <authorList>
            <person name="Yang S.H."/>
            <person name="Seo H.S."/>
            <person name="Woo J.H."/>
            <person name="Oh H.M."/>
            <person name="Jang H."/>
            <person name="Lee J.H."/>
            <person name="Kim S.J."/>
            <person name="Kwon K.K."/>
        </authorList>
    </citation>
    <scope>NUCLEOTIDE SEQUENCE [LARGE SCALE GENOMIC DNA]</scope>
    <source>
        <strain evidence="2 3">JCM 18290</strain>
    </source>
</reference>
<keyword evidence="1" id="KW-0732">Signal</keyword>
<organism evidence="2 3">
    <name type="scientific">Carboxylicivirga mesophila</name>
    <dbReference type="NCBI Taxonomy" id="1166478"/>
    <lineage>
        <taxon>Bacteria</taxon>
        <taxon>Pseudomonadati</taxon>
        <taxon>Bacteroidota</taxon>
        <taxon>Bacteroidia</taxon>
        <taxon>Marinilabiliales</taxon>
        <taxon>Marinilabiliaceae</taxon>
        <taxon>Carboxylicivirga</taxon>
    </lineage>
</organism>
<feature type="signal peptide" evidence="1">
    <location>
        <begin position="1"/>
        <end position="19"/>
    </location>
</feature>
<feature type="chain" id="PRO_5046937326" evidence="1">
    <location>
        <begin position="20"/>
        <end position="151"/>
    </location>
</feature>
<dbReference type="InterPro" id="IPR032710">
    <property type="entry name" value="NTF2-like_dom_sf"/>
</dbReference>
<gene>
    <name evidence="2" type="ORF">KEM09_15040</name>
</gene>